<reference evidence="2 3" key="1">
    <citation type="submission" date="2019-02" db="EMBL/GenBank/DDBJ databases">
        <title>Deep-cultivation of Planctomycetes and their phenomic and genomic characterization uncovers novel biology.</title>
        <authorList>
            <person name="Wiegand S."/>
            <person name="Jogler M."/>
            <person name="Boedeker C."/>
            <person name="Pinto D."/>
            <person name="Vollmers J."/>
            <person name="Rivas-Marin E."/>
            <person name="Kohn T."/>
            <person name="Peeters S.H."/>
            <person name="Heuer A."/>
            <person name="Rast P."/>
            <person name="Oberbeckmann S."/>
            <person name="Bunk B."/>
            <person name="Jeske O."/>
            <person name="Meyerdierks A."/>
            <person name="Storesund J.E."/>
            <person name="Kallscheuer N."/>
            <person name="Luecker S."/>
            <person name="Lage O.M."/>
            <person name="Pohl T."/>
            <person name="Merkel B.J."/>
            <person name="Hornburger P."/>
            <person name="Mueller R.-W."/>
            <person name="Bruemmer F."/>
            <person name="Labrenz M."/>
            <person name="Spormann A.M."/>
            <person name="Op den Camp H."/>
            <person name="Overmann J."/>
            <person name="Amann R."/>
            <person name="Jetten M.S.M."/>
            <person name="Mascher T."/>
            <person name="Medema M.H."/>
            <person name="Devos D.P."/>
            <person name="Kaster A.-K."/>
            <person name="Ovreas L."/>
            <person name="Rohde M."/>
            <person name="Galperin M.Y."/>
            <person name="Jogler C."/>
        </authorList>
    </citation>
    <scope>NUCLEOTIDE SEQUENCE [LARGE SCALE GENOMIC DNA]</scope>
    <source>
        <strain evidence="2 3">Q31a</strain>
    </source>
</reference>
<evidence type="ECO:0000313" key="2">
    <source>
        <dbReference type="EMBL" id="QDV25531.1"/>
    </source>
</evidence>
<gene>
    <name evidence="2" type="ORF">Q31a_38570</name>
</gene>
<keyword evidence="3" id="KW-1185">Reference proteome</keyword>
<protein>
    <submittedName>
        <fullName evidence="2">Uncharacterized protein</fullName>
    </submittedName>
</protein>
<evidence type="ECO:0000313" key="3">
    <source>
        <dbReference type="Proteomes" id="UP000318017"/>
    </source>
</evidence>
<keyword evidence="1" id="KW-0812">Transmembrane</keyword>
<name>A0A518GAB4_9BACT</name>
<organism evidence="2 3">
    <name type="scientific">Aureliella helgolandensis</name>
    <dbReference type="NCBI Taxonomy" id="2527968"/>
    <lineage>
        <taxon>Bacteria</taxon>
        <taxon>Pseudomonadati</taxon>
        <taxon>Planctomycetota</taxon>
        <taxon>Planctomycetia</taxon>
        <taxon>Pirellulales</taxon>
        <taxon>Pirellulaceae</taxon>
        <taxon>Aureliella</taxon>
    </lineage>
</organism>
<evidence type="ECO:0000256" key="1">
    <source>
        <dbReference type="SAM" id="Phobius"/>
    </source>
</evidence>
<dbReference type="Proteomes" id="UP000318017">
    <property type="component" value="Chromosome"/>
</dbReference>
<sequence>MVDWTELSLQVMLTLGHFLWQAIVVAIILASRLT</sequence>
<dbReference type="AlphaFoldDB" id="A0A518GAB4"/>
<keyword evidence="1" id="KW-0472">Membrane</keyword>
<dbReference type="EMBL" id="CP036298">
    <property type="protein sequence ID" value="QDV25531.1"/>
    <property type="molecule type" value="Genomic_DNA"/>
</dbReference>
<accession>A0A518GAB4</accession>
<proteinExistence type="predicted"/>
<dbReference type="KEGG" id="ahel:Q31a_38570"/>
<keyword evidence="1" id="KW-1133">Transmembrane helix</keyword>
<feature type="transmembrane region" description="Helical" evidence="1">
    <location>
        <begin position="12"/>
        <end position="30"/>
    </location>
</feature>